<dbReference type="SUPFAM" id="SSF54373">
    <property type="entry name" value="FAD-linked reductases, C-terminal domain"/>
    <property type="match status" value="1"/>
</dbReference>
<evidence type="ECO:0000256" key="3">
    <source>
        <dbReference type="ARBA" id="ARBA00023002"/>
    </source>
</evidence>
<evidence type="ECO:0000259" key="4">
    <source>
        <dbReference type="Pfam" id="PF01494"/>
    </source>
</evidence>
<reference evidence="5" key="1">
    <citation type="submission" date="2016-12" db="EMBL/GenBank/DDBJ databases">
        <title>The genomes of Aspergillus section Nigri reveals drivers in fungal speciation.</title>
        <authorList>
            <consortium name="DOE Joint Genome Institute"/>
            <person name="Vesth T.C."/>
            <person name="Nybo J."/>
            <person name="Theobald S."/>
            <person name="Brandl J."/>
            <person name="Frisvad J.C."/>
            <person name="Nielsen K.F."/>
            <person name="Lyhne E.K."/>
            <person name="Kogle M.E."/>
            <person name="Kuo A."/>
            <person name="Riley R."/>
            <person name="Clum A."/>
            <person name="Nolan M."/>
            <person name="Lipzen A."/>
            <person name="Salamov A."/>
            <person name="Henrissat B."/>
            <person name="Wiebenga A."/>
            <person name="De vries R.P."/>
            <person name="Grigoriev I.V."/>
            <person name="Mortensen U.H."/>
            <person name="Andersen M.R."/>
            <person name="Baker S.E."/>
        </authorList>
    </citation>
    <scope>NUCLEOTIDE SEQUENCE</scope>
    <source>
        <strain evidence="5">IBT 28561</strain>
    </source>
</reference>
<dbReference type="Gene3D" id="3.50.50.60">
    <property type="entry name" value="FAD/NAD(P)-binding domain"/>
    <property type="match status" value="1"/>
</dbReference>
<name>A0A2I1CRH7_ASPC2</name>
<dbReference type="PANTHER" id="PTHR46720:SF5">
    <property type="entry name" value="HYDROXYLASE, PUTATIVE (AFU_ORTHOLOGUE AFUA_3G01460)-RELATED"/>
    <property type="match status" value="1"/>
</dbReference>
<keyword evidence="3" id="KW-0560">Oxidoreductase</keyword>
<dbReference type="AlphaFoldDB" id="A0A2I1CRH7"/>
<keyword evidence="2" id="KW-0274">FAD</keyword>
<dbReference type="RefSeq" id="XP_024688830.1">
    <property type="nucleotide sequence ID" value="XM_024840554.1"/>
</dbReference>
<dbReference type="InterPro" id="IPR036188">
    <property type="entry name" value="FAD/NAD-bd_sf"/>
</dbReference>
<proteinExistence type="predicted"/>
<dbReference type="SUPFAM" id="SSF50129">
    <property type="entry name" value="GroES-like"/>
    <property type="match status" value="1"/>
</dbReference>
<sequence length="520" mass="57163">MTKQFTVAIIGGGIGGLTLAAGLLKRNIPVTIYEAAPLFQEVGLGLSIGPAAHRALPLIEPALRRIYDSLITTHADSPGFERFRETWCEVVTADDQVLMELKARPSGQTTVRRADFLDALVALIPPERAVFGKRLVRLVEREGEGEEGVRLEFEDGTTAHADVVIGCDGIRSTVKQFILSEEEHARATPRYSGMYGYRAVLDMPDMVAAVGEHRARVTTLYLGKGVYGVSYPIARAQQANVGLYVLREDWEGEEWVRPAEKEDLRRDFAHMGGFVQGLVDHMPDSQQWAIFEHPSISTYARSRVAILGDAAHASTPHMGAGAGQAIEDAHVLVELLGDPRVTHARDVVAAFKAYDAVRRPRSQRVVTSSKEQADLLCLCLDGVGAEEEKLRGSGYVRALGPNTFSTAKPGNPVILSFSECQDCETCAHGHLRTARVSTISTLMWTTLITSFGTRMTTFKIHDDGEFTYGAVEGEFVPPLVKWVQEEVPSLEKLVRYFPVEDFETAVRDMKSGRTVKPVLV</sequence>
<dbReference type="GO" id="GO:0071949">
    <property type="term" value="F:FAD binding"/>
    <property type="evidence" value="ECO:0007669"/>
    <property type="project" value="InterPro"/>
</dbReference>
<dbReference type="Proteomes" id="UP000234254">
    <property type="component" value="Unassembled WGS sequence"/>
</dbReference>
<dbReference type="PRINTS" id="PR00420">
    <property type="entry name" value="RNGMNOXGNASE"/>
</dbReference>
<dbReference type="FunFam" id="3.50.50.60:FF:000153">
    <property type="entry name" value="Salicylate hydroxylase, putative"/>
    <property type="match status" value="1"/>
</dbReference>
<dbReference type="Pfam" id="PF01494">
    <property type="entry name" value="FAD_binding_3"/>
    <property type="match status" value="1"/>
</dbReference>
<dbReference type="EMBL" id="MSFM01000015">
    <property type="protein sequence ID" value="PKY00236.1"/>
    <property type="molecule type" value="Genomic_DNA"/>
</dbReference>
<dbReference type="GeneID" id="36548078"/>
<dbReference type="OrthoDB" id="417877at2759"/>
<dbReference type="InterPro" id="IPR011032">
    <property type="entry name" value="GroES-like_sf"/>
</dbReference>
<protein>
    <submittedName>
        <fullName evidence="5">FAD/NAD(P)-binding domain-containing protein</fullName>
    </submittedName>
</protein>
<keyword evidence="6" id="KW-1185">Reference proteome</keyword>
<keyword evidence="1" id="KW-0285">Flavoprotein</keyword>
<feature type="domain" description="FAD-binding" evidence="4">
    <location>
        <begin position="136"/>
        <end position="368"/>
    </location>
</feature>
<dbReference type="PANTHER" id="PTHR46720">
    <property type="entry name" value="HYDROXYLASE, PUTATIVE (AFU_ORTHOLOGUE AFUA_3G01460)-RELATED"/>
    <property type="match status" value="1"/>
</dbReference>
<evidence type="ECO:0000256" key="2">
    <source>
        <dbReference type="ARBA" id="ARBA00022827"/>
    </source>
</evidence>
<dbReference type="GO" id="GO:0044550">
    <property type="term" value="P:secondary metabolite biosynthetic process"/>
    <property type="evidence" value="ECO:0007669"/>
    <property type="project" value="TreeGrafter"/>
</dbReference>
<dbReference type="Pfam" id="PF13450">
    <property type="entry name" value="NAD_binding_8"/>
    <property type="match status" value="1"/>
</dbReference>
<dbReference type="GO" id="GO:0016491">
    <property type="term" value="F:oxidoreductase activity"/>
    <property type="evidence" value="ECO:0007669"/>
    <property type="project" value="UniProtKB-KW"/>
</dbReference>
<comment type="caution">
    <text evidence="5">The sequence shown here is derived from an EMBL/GenBank/DDBJ whole genome shotgun (WGS) entry which is preliminary data.</text>
</comment>
<evidence type="ECO:0000256" key="1">
    <source>
        <dbReference type="ARBA" id="ARBA00022630"/>
    </source>
</evidence>
<evidence type="ECO:0000313" key="6">
    <source>
        <dbReference type="Proteomes" id="UP000234254"/>
    </source>
</evidence>
<dbReference type="InterPro" id="IPR051104">
    <property type="entry name" value="FAD_monoxygenase"/>
</dbReference>
<organism evidence="5 6">
    <name type="scientific">Aspergillus campestris (strain IBT 28561)</name>
    <dbReference type="NCBI Taxonomy" id="1392248"/>
    <lineage>
        <taxon>Eukaryota</taxon>
        <taxon>Fungi</taxon>
        <taxon>Dikarya</taxon>
        <taxon>Ascomycota</taxon>
        <taxon>Pezizomycotina</taxon>
        <taxon>Eurotiomycetes</taxon>
        <taxon>Eurotiomycetidae</taxon>
        <taxon>Eurotiales</taxon>
        <taxon>Aspergillaceae</taxon>
        <taxon>Aspergillus</taxon>
        <taxon>Aspergillus subgen. Circumdati</taxon>
    </lineage>
</organism>
<gene>
    <name evidence="5" type="ORF">P168DRAFT_322300</name>
</gene>
<evidence type="ECO:0000313" key="5">
    <source>
        <dbReference type="EMBL" id="PKY00236.1"/>
    </source>
</evidence>
<dbReference type="SUPFAM" id="SSF51905">
    <property type="entry name" value="FAD/NAD(P)-binding domain"/>
    <property type="match status" value="1"/>
</dbReference>
<accession>A0A2I1CRH7</accession>
<dbReference type="VEuPathDB" id="FungiDB:P168DRAFT_322300"/>
<dbReference type="Gene3D" id="3.90.180.10">
    <property type="entry name" value="Medium-chain alcohol dehydrogenases, catalytic domain"/>
    <property type="match status" value="1"/>
</dbReference>
<dbReference type="InterPro" id="IPR002938">
    <property type="entry name" value="FAD-bd"/>
</dbReference>